<reference evidence="4 5" key="1">
    <citation type="submission" date="2014-10" db="EMBL/GenBank/DDBJ databases">
        <title>Draft genome sequence of Actinoplanes utahensis NRRL 12052.</title>
        <authorList>
            <person name="Velasco-Bucheli B."/>
            <person name="del Cerro C."/>
            <person name="Hormigo D."/>
            <person name="Garcia J.L."/>
            <person name="Acebal C."/>
            <person name="Arroyo M."/>
            <person name="de la Mata I."/>
        </authorList>
    </citation>
    <scope>NUCLEOTIDE SEQUENCE [LARGE SCALE GENOMIC DNA]</scope>
    <source>
        <strain evidence="4 5">NRRL 12052</strain>
    </source>
</reference>
<comment type="caution">
    <text evidence="4">The sequence shown here is derived from an EMBL/GenBank/DDBJ whole genome shotgun (WGS) entry which is preliminary data.</text>
</comment>
<sequence length="65" mass="6940">MQRLLVVDDEATVRELLSEALRFAGFTVESAATGAEAVTLAGREPPDLTAQRPEAGDGRPVPPRH</sequence>
<dbReference type="EMBL" id="JRTT01000139">
    <property type="protein sequence ID" value="KHD72168.1"/>
    <property type="molecule type" value="Genomic_DNA"/>
</dbReference>
<proteinExistence type="predicted"/>
<dbReference type="RefSeq" id="WP_043533731.1">
    <property type="nucleotide sequence ID" value="NZ_BAABKU010000005.1"/>
</dbReference>
<comment type="caution">
    <text evidence="1">Lacks conserved residue(s) required for the propagation of feature annotation.</text>
</comment>
<keyword evidence="5" id="KW-1185">Reference proteome</keyword>
<dbReference type="Gene3D" id="3.40.50.2300">
    <property type="match status" value="1"/>
</dbReference>
<feature type="domain" description="Response regulatory" evidence="3">
    <location>
        <begin position="3"/>
        <end position="65"/>
    </location>
</feature>
<dbReference type="PROSITE" id="PS50110">
    <property type="entry name" value="RESPONSE_REGULATORY"/>
    <property type="match status" value="1"/>
</dbReference>
<dbReference type="STRING" id="1869.MB27_41740"/>
<dbReference type="SUPFAM" id="SSF52172">
    <property type="entry name" value="CheY-like"/>
    <property type="match status" value="1"/>
</dbReference>
<dbReference type="InterPro" id="IPR011006">
    <property type="entry name" value="CheY-like_superfamily"/>
</dbReference>
<dbReference type="InterPro" id="IPR001789">
    <property type="entry name" value="Sig_transdc_resp-reg_receiver"/>
</dbReference>
<evidence type="ECO:0000259" key="3">
    <source>
        <dbReference type="PROSITE" id="PS50110"/>
    </source>
</evidence>
<dbReference type="GO" id="GO:0000160">
    <property type="term" value="P:phosphorelay signal transduction system"/>
    <property type="evidence" value="ECO:0007669"/>
    <property type="project" value="InterPro"/>
</dbReference>
<gene>
    <name evidence="4" type="ORF">MB27_41740</name>
</gene>
<protein>
    <recommendedName>
        <fullName evidence="3">Response regulatory domain-containing protein</fullName>
    </recommendedName>
</protein>
<evidence type="ECO:0000256" key="2">
    <source>
        <dbReference type="SAM" id="MobiDB-lite"/>
    </source>
</evidence>
<evidence type="ECO:0000313" key="5">
    <source>
        <dbReference type="Proteomes" id="UP000054537"/>
    </source>
</evidence>
<feature type="region of interest" description="Disordered" evidence="2">
    <location>
        <begin position="37"/>
        <end position="65"/>
    </location>
</feature>
<evidence type="ECO:0000313" key="4">
    <source>
        <dbReference type="EMBL" id="KHD72168.1"/>
    </source>
</evidence>
<organism evidence="4 5">
    <name type="scientific">Actinoplanes utahensis</name>
    <dbReference type="NCBI Taxonomy" id="1869"/>
    <lineage>
        <taxon>Bacteria</taxon>
        <taxon>Bacillati</taxon>
        <taxon>Actinomycetota</taxon>
        <taxon>Actinomycetes</taxon>
        <taxon>Micromonosporales</taxon>
        <taxon>Micromonosporaceae</taxon>
        <taxon>Actinoplanes</taxon>
    </lineage>
</organism>
<name>A0A0A6UAT0_ACTUT</name>
<dbReference type="AlphaFoldDB" id="A0A0A6UAT0"/>
<dbReference type="Proteomes" id="UP000054537">
    <property type="component" value="Unassembled WGS sequence"/>
</dbReference>
<accession>A0A0A6UAT0</accession>
<evidence type="ECO:0000256" key="1">
    <source>
        <dbReference type="PROSITE-ProRule" id="PRU00169"/>
    </source>
</evidence>